<keyword evidence="1" id="KW-0175">Coiled coil</keyword>
<keyword evidence="3" id="KW-1185">Reference proteome</keyword>
<dbReference type="EMBL" id="JAFLVX010000018">
    <property type="protein sequence ID" value="MBO0476788.1"/>
    <property type="molecule type" value="Genomic_DNA"/>
</dbReference>
<evidence type="ECO:0000313" key="2">
    <source>
        <dbReference type="EMBL" id="MBO0476788.1"/>
    </source>
</evidence>
<gene>
    <name evidence="2" type="ORF">DOK76_06885</name>
</gene>
<accession>A0ABS3HSP7</accession>
<name>A0ABS3HSP7_9ENTE</name>
<reference evidence="2 3" key="1">
    <citation type="submission" date="2021-03" db="EMBL/GenBank/DDBJ databases">
        <title>Enterococcal diversity collection.</title>
        <authorList>
            <person name="Gilmore M.S."/>
            <person name="Schwartzman J."/>
            <person name="Van Tyne D."/>
            <person name="Martin M."/>
            <person name="Earl A.M."/>
            <person name="Manson A.L."/>
            <person name="Straub T."/>
            <person name="Salamzade R."/>
            <person name="Saavedra J."/>
            <person name="Lebreton F."/>
            <person name="Prichula J."/>
            <person name="Schaufler K."/>
            <person name="Gaca A."/>
            <person name="Sgardioli B."/>
            <person name="Wagenaar J."/>
            <person name="Strong T."/>
        </authorList>
    </citation>
    <scope>NUCLEOTIDE SEQUENCE [LARGE SCALE GENOMIC DNA]</scope>
    <source>
        <strain evidence="2 3">DIV0080</strain>
    </source>
</reference>
<feature type="coiled-coil region" evidence="1">
    <location>
        <begin position="26"/>
        <end position="53"/>
    </location>
</feature>
<sequence>MGMTNALSKMYDLVSGSNDPVLLKAIMEVQQDLIKIQEENRKLRQDVYEFENEKRLKSELKYENNAYFKNGNKKQAFCTNCYDNEGKLITMTWDVHAYSTEFTFACPNCKNTFESKIEHKLDTDYFKDL</sequence>
<organism evidence="2 3">
    <name type="scientific">Candidatus Vagococcus giribetii</name>
    <dbReference type="NCBI Taxonomy" id="2230876"/>
    <lineage>
        <taxon>Bacteria</taxon>
        <taxon>Bacillati</taxon>
        <taxon>Bacillota</taxon>
        <taxon>Bacilli</taxon>
        <taxon>Lactobacillales</taxon>
        <taxon>Enterococcaceae</taxon>
        <taxon>Vagococcus</taxon>
    </lineage>
</organism>
<evidence type="ECO:0000256" key="1">
    <source>
        <dbReference type="SAM" id="Coils"/>
    </source>
</evidence>
<dbReference type="Proteomes" id="UP000664857">
    <property type="component" value="Unassembled WGS sequence"/>
</dbReference>
<evidence type="ECO:0000313" key="3">
    <source>
        <dbReference type="Proteomes" id="UP000664857"/>
    </source>
</evidence>
<dbReference type="RefSeq" id="WP_206966132.1">
    <property type="nucleotide sequence ID" value="NZ_JAFLVX010000018.1"/>
</dbReference>
<comment type="caution">
    <text evidence="2">The sequence shown here is derived from an EMBL/GenBank/DDBJ whole genome shotgun (WGS) entry which is preliminary data.</text>
</comment>
<protein>
    <submittedName>
        <fullName evidence="2">Uncharacterized protein</fullName>
    </submittedName>
</protein>
<proteinExistence type="predicted"/>